<accession>A0A6A4VBH9</accession>
<reference evidence="1 2" key="1">
    <citation type="submission" date="2019-07" db="EMBL/GenBank/DDBJ databases">
        <title>Draft genome assembly of a fouling barnacle, Amphibalanus amphitrite (Darwin, 1854): The first reference genome for Thecostraca.</title>
        <authorList>
            <person name="Kim W."/>
        </authorList>
    </citation>
    <scope>NUCLEOTIDE SEQUENCE [LARGE SCALE GENOMIC DNA]</scope>
    <source>
        <strain evidence="1">SNU_AA5</strain>
        <tissue evidence="1">Soma without cirri and trophi</tissue>
    </source>
</reference>
<comment type="caution">
    <text evidence="1">The sequence shown here is derived from an EMBL/GenBank/DDBJ whole genome shotgun (WGS) entry which is preliminary data.</text>
</comment>
<evidence type="ECO:0000313" key="2">
    <source>
        <dbReference type="Proteomes" id="UP000440578"/>
    </source>
</evidence>
<dbReference type="AlphaFoldDB" id="A0A6A4VBH9"/>
<sequence length="73" mass="8310">MRYQWRALIEVEVREEALRLVVILRRLRGKTLAEYGLSVHPVLDVTADPNDESVGGPQFDPVVLAERVERQGP</sequence>
<protein>
    <submittedName>
        <fullName evidence="1">Uncharacterized protein</fullName>
    </submittedName>
</protein>
<proteinExistence type="predicted"/>
<dbReference type="EMBL" id="VIIS01001904">
    <property type="protein sequence ID" value="KAF0291145.1"/>
    <property type="molecule type" value="Genomic_DNA"/>
</dbReference>
<evidence type="ECO:0000313" key="1">
    <source>
        <dbReference type="EMBL" id="KAF0291145.1"/>
    </source>
</evidence>
<organism evidence="1 2">
    <name type="scientific">Amphibalanus amphitrite</name>
    <name type="common">Striped barnacle</name>
    <name type="synonym">Balanus amphitrite</name>
    <dbReference type="NCBI Taxonomy" id="1232801"/>
    <lineage>
        <taxon>Eukaryota</taxon>
        <taxon>Metazoa</taxon>
        <taxon>Ecdysozoa</taxon>
        <taxon>Arthropoda</taxon>
        <taxon>Crustacea</taxon>
        <taxon>Multicrustacea</taxon>
        <taxon>Cirripedia</taxon>
        <taxon>Thoracica</taxon>
        <taxon>Thoracicalcarea</taxon>
        <taxon>Balanomorpha</taxon>
        <taxon>Balanoidea</taxon>
        <taxon>Balanidae</taxon>
        <taxon>Amphibalaninae</taxon>
        <taxon>Amphibalanus</taxon>
    </lineage>
</organism>
<dbReference type="Proteomes" id="UP000440578">
    <property type="component" value="Unassembled WGS sequence"/>
</dbReference>
<name>A0A6A4VBH9_AMPAM</name>
<keyword evidence="2" id="KW-1185">Reference proteome</keyword>
<gene>
    <name evidence="1" type="ORF">FJT64_010691</name>
</gene>